<feature type="region of interest" description="Disordered" evidence="3">
    <location>
        <begin position="879"/>
        <end position="902"/>
    </location>
</feature>
<proteinExistence type="predicted"/>
<keyword evidence="2" id="KW-0863">Zinc-finger</keyword>
<evidence type="ECO:0000313" key="7">
    <source>
        <dbReference type="Proteomes" id="UP000515135"/>
    </source>
</evidence>
<keyword evidence="2" id="KW-0862">Zinc</keyword>
<feature type="domain" description="Helicase C-terminal" evidence="6">
    <location>
        <begin position="1115"/>
        <end position="1271"/>
    </location>
</feature>
<evidence type="ECO:0000259" key="5">
    <source>
        <dbReference type="PROSITE" id="PS51192"/>
    </source>
</evidence>
<dbReference type="RefSeq" id="XP_019629685.1">
    <property type="nucleotide sequence ID" value="XM_019774126.1"/>
</dbReference>
<dbReference type="OrthoDB" id="9993242at2759"/>
<dbReference type="SUPFAM" id="SSF52540">
    <property type="entry name" value="P-loop containing nucleoside triphosphate hydrolases"/>
    <property type="match status" value="2"/>
</dbReference>
<dbReference type="InterPro" id="IPR038718">
    <property type="entry name" value="SNF2-like_sf"/>
</dbReference>
<dbReference type="GO" id="GO:0008270">
    <property type="term" value="F:zinc ion binding"/>
    <property type="evidence" value="ECO:0007669"/>
    <property type="project" value="UniProtKB-KW"/>
</dbReference>
<dbReference type="GO" id="GO:0005524">
    <property type="term" value="F:ATP binding"/>
    <property type="evidence" value="ECO:0007669"/>
    <property type="project" value="InterPro"/>
</dbReference>
<dbReference type="CDD" id="cd18793">
    <property type="entry name" value="SF2_C_SNF"/>
    <property type="match status" value="1"/>
</dbReference>
<keyword evidence="7" id="KW-1185">Reference proteome</keyword>
<keyword evidence="1" id="KW-0378">Hydrolase</keyword>
<dbReference type="KEGG" id="bbel:109473944"/>
<dbReference type="PROSITE" id="PS51194">
    <property type="entry name" value="HELICASE_CTER"/>
    <property type="match status" value="1"/>
</dbReference>
<evidence type="ECO:0000256" key="3">
    <source>
        <dbReference type="SAM" id="MobiDB-lite"/>
    </source>
</evidence>
<evidence type="ECO:0000256" key="2">
    <source>
        <dbReference type="PROSITE-ProRule" id="PRU00325"/>
    </source>
</evidence>
<dbReference type="GO" id="GO:0005694">
    <property type="term" value="C:chromosome"/>
    <property type="evidence" value="ECO:0007669"/>
    <property type="project" value="UniProtKB-ARBA"/>
</dbReference>
<dbReference type="GeneID" id="109473944"/>
<evidence type="ECO:0000256" key="1">
    <source>
        <dbReference type="ARBA" id="ARBA00022801"/>
    </source>
</evidence>
<feature type="domain" description="Helicase ATP-binding" evidence="5">
    <location>
        <begin position="785"/>
        <end position="988"/>
    </location>
</feature>
<sequence>MVRNTYGKTAWGGAFLDALGNLDTNRRLERGKSYANTGKVLNVNINGPKVSAHVQGTMPRPYEVKIQFQLLDHAEVQRVYDVINENPLLYGQIINGDLPDELVDTLEEADIDLLPASWYDMNARCKCPDEANPCKHMAAVYYLITSEIDKNPFTLFNLRGVDLMGYFNISPSDTDPGYPLPLNRPSSMQSTETEVNENHILPCPLLKIPPMSDFILSCLKSNPPFSLELDYKCVMEEFYSYAAKQSTKVLDDLMNPGKAGSAHWLSELDYDEVQNIMSAARFQLYLDAEFDYTGAEYAPQLQIHNPVWDNLSEHESENKEWEFIKRVFKDEMPSYDAELIFVQKDGHLEKIGETWMKVDLFTAMQLFLWLKSDFGSPSYRFFFYTCRVAWMLMINQAFIPDVLPLSRQQQDKIKDFKIIWRPAHTAELVAEQLDNLTKIYPEDNPCVEVDNMLLGGHSAALHVLSTLLTRFVTDLHFMHKKSKNNPPPESLAFFRGSVYNIRSIAQQSVPRAIAKYFGDFDLIKTDLEVAVHISPLKTKGFKIKNEELPPPDHYAMELWVKMIDNDIARHKPIRRFLMSNSWAKAQAMKFLATLHSYLPHVGRLLKEDSIALTAGELEDFILNTVDVFNNLGVKVILPKELRKILKPKAVVYAELEGSKNQQSFFSIGDLLTYNWKIAIGDEYIAVHEFERLVQSGEGLVRFRDKYISVKPEEMTTILNNVKQEPPQPSPLDLLKESLLEDSKFHLSASLSSMVESVKNVEEHPIPHNLQATLRPYQVSGYRWLVSNIQHGFGVILADDMGLGKTIQSIAAMLHLKNRGDLKDPVLLVVPTSVMSNWEREIQRFAPSLTVSRYYGAGRMLPSSQCHGNSDDLALQEYENQPDTPNRAGKRPSPRDGPKKKRARLSWDIPQTDIIITTYHIVRIDVDALAKIQYSMVLIDEAQYIKNCKSQTAKAVKRMKAKMHVALSGTPVENNLTELWSVFDFTFPKYLGTNKDFTQSFAKPIEVHRDPDRVEALRAITRPFLLRRLKTDRSIIKDLPDKITTPKYNSLTAEQAALYESVVQNMVKKLAEAKEKKERTGVIFQTMTFLKQICNHPANFTKNSNRDIQASGKMKVLIDLLQPILQQGEKVLIFSQYVQMIKLMAHMVEGHLKVKPLIFEGCMTQPQRDEAITAFQTQPHRQIMIVSLQAGGVGLNLTAANHVIHYDLWFNPAKENQATDRAFRIGQTKTVFVYRFISENTFEEKIDAMLEKKKDLSNLSVQAGETWIGNLNDDEITQLFTRG</sequence>
<dbReference type="PANTHER" id="PTHR10799">
    <property type="entry name" value="SNF2/RAD54 HELICASE FAMILY"/>
    <property type="match status" value="1"/>
</dbReference>
<dbReference type="GO" id="GO:0016787">
    <property type="term" value="F:hydrolase activity"/>
    <property type="evidence" value="ECO:0007669"/>
    <property type="project" value="UniProtKB-KW"/>
</dbReference>
<reference evidence="8" key="1">
    <citation type="submission" date="2025-08" db="UniProtKB">
        <authorList>
            <consortium name="RefSeq"/>
        </authorList>
    </citation>
    <scope>IDENTIFICATION</scope>
    <source>
        <tissue evidence="8">Gonad</tissue>
    </source>
</reference>
<feature type="domain" description="SWIM-type" evidence="4">
    <location>
        <begin position="107"/>
        <end position="145"/>
    </location>
</feature>
<dbReference type="Pfam" id="PF00176">
    <property type="entry name" value="SNF2-rel_dom"/>
    <property type="match status" value="1"/>
</dbReference>
<feature type="compositionally biased region" description="Basic residues" evidence="3">
    <location>
        <begin position="887"/>
        <end position="902"/>
    </location>
</feature>
<dbReference type="InterPro" id="IPR027417">
    <property type="entry name" value="P-loop_NTPase"/>
</dbReference>
<dbReference type="InterPro" id="IPR007527">
    <property type="entry name" value="Znf_SWIM"/>
</dbReference>
<dbReference type="InterPro" id="IPR000330">
    <property type="entry name" value="SNF2_N"/>
</dbReference>
<dbReference type="Proteomes" id="UP000515135">
    <property type="component" value="Unplaced"/>
</dbReference>
<evidence type="ECO:0000313" key="8">
    <source>
        <dbReference type="RefSeq" id="XP_019629685.1"/>
    </source>
</evidence>
<gene>
    <name evidence="8" type="primary">LOC109473944</name>
</gene>
<dbReference type="FunFam" id="3.40.50.10810:FF:000186">
    <property type="entry name" value="SWF/SNF family helicase"/>
    <property type="match status" value="1"/>
</dbReference>
<dbReference type="InterPro" id="IPR022138">
    <property type="entry name" value="DUF3670"/>
</dbReference>
<dbReference type="Pfam" id="PF12419">
    <property type="entry name" value="DUF3670"/>
    <property type="match status" value="1"/>
</dbReference>
<dbReference type="InterPro" id="IPR001650">
    <property type="entry name" value="Helicase_C-like"/>
</dbReference>
<accession>A0A6P4YJT6</accession>
<evidence type="ECO:0000259" key="4">
    <source>
        <dbReference type="PROSITE" id="PS50966"/>
    </source>
</evidence>
<evidence type="ECO:0000259" key="6">
    <source>
        <dbReference type="PROSITE" id="PS51194"/>
    </source>
</evidence>
<name>A0A6P4YJT6_BRABE</name>
<dbReference type="InterPro" id="IPR014001">
    <property type="entry name" value="Helicase_ATP-bd"/>
</dbReference>
<dbReference type="PROSITE" id="PS50966">
    <property type="entry name" value="ZF_SWIM"/>
    <property type="match status" value="1"/>
</dbReference>
<organism evidence="7 8">
    <name type="scientific">Branchiostoma belcheri</name>
    <name type="common">Amphioxus</name>
    <dbReference type="NCBI Taxonomy" id="7741"/>
    <lineage>
        <taxon>Eukaryota</taxon>
        <taxon>Metazoa</taxon>
        <taxon>Chordata</taxon>
        <taxon>Cephalochordata</taxon>
        <taxon>Leptocardii</taxon>
        <taxon>Amphioxiformes</taxon>
        <taxon>Branchiostomatidae</taxon>
        <taxon>Branchiostoma</taxon>
    </lineage>
</organism>
<dbReference type="CDD" id="cd18012">
    <property type="entry name" value="DEXQc_arch_SWI2_SNF2"/>
    <property type="match status" value="1"/>
</dbReference>
<keyword evidence="2" id="KW-0479">Metal-binding</keyword>
<dbReference type="PROSITE" id="PS51192">
    <property type="entry name" value="HELICASE_ATP_BIND_1"/>
    <property type="match status" value="1"/>
</dbReference>
<dbReference type="SMART" id="SM00487">
    <property type="entry name" value="DEXDc"/>
    <property type="match status" value="1"/>
</dbReference>
<protein>
    <submittedName>
        <fullName evidence="8">Uncharacterized protein LOC109473944</fullName>
    </submittedName>
</protein>
<dbReference type="InterPro" id="IPR049730">
    <property type="entry name" value="SNF2/RAD54-like_C"/>
</dbReference>
<dbReference type="Pfam" id="PF00271">
    <property type="entry name" value="Helicase_C"/>
    <property type="match status" value="1"/>
</dbReference>
<dbReference type="SMART" id="SM00490">
    <property type="entry name" value="HELICc"/>
    <property type="match status" value="1"/>
</dbReference>
<dbReference type="Gene3D" id="3.40.50.300">
    <property type="entry name" value="P-loop containing nucleotide triphosphate hydrolases"/>
    <property type="match status" value="1"/>
</dbReference>
<dbReference type="Gene3D" id="3.40.50.10810">
    <property type="entry name" value="Tandem AAA-ATPase domain"/>
    <property type="match status" value="1"/>
</dbReference>